<reference evidence="3" key="2">
    <citation type="submission" date="2019-02" db="EMBL/GenBank/DDBJ databases">
        <title>Opniocepnalus argus Var Kimnra genome.</title>
        <authorList>
            <person name="Zhou C."/>
            <person name="Xiao S."/>
        </authorList>
    </citation>
    <scope>NUCLEOTIDE SEQUENCE [LARGE SCALE GENOMIC DNA]</scope>
</reference>
<accession>A0A6G1PEL9</accession>
<keyword evidence="1" id="KW-0472">Membrane</keyword>
<evidence type="ECO:0000313" key="2">
    <source>
        <dbReference type="EMBL" id="KAF3688574.1"/>
    </source>
</evidence>
<organism evidence="2 3">
    <name type="scientific">Channa argus</name>
    <name type="common">Northern snakehead</name>
    <name type="synonym">Ophicephalus argus</name>
    <dbReference type="NCBI Taxonomy" id="215402"/>
    <lineage>
        <taxon>Eukaryota</taxon>
        <taxon>Metazoa</taxon>
        <taxon>Chordata</taxon>
        <taxon>Craniata</taxon>
        <taxon>Vertebrata</taxon>
        <taxon>Euteleostomi</taxon>
        <taxon>Actinopterygii</taxon>
        <taxon>Neopterygii</taxon>
        <taxon>Teleostei</taxon>
        <taxon>Neoteleostei</taxon>
        <taxon>Acanthomorphata</taxon>
        <taxon>Anabantaria</taxon>
        <taxon>Anabantiformes</taxon>
        <taxon>Channoidei</taxon>
        <taxon>Channidae</taxon>
        <taxon>Channa</taxon>
    </lineage>
</organism>
<dbReference type="Proteomes" id="UP000503349">
    <property type="component" value="Chromosome 4"/>
</dbReference>
<gene>
    <name evidence="2" type="ORF">EXN66_Car004246</name>
</gene>
<evidence type="ECO:0000313" key="3">
    <source>
        <dbReference type="Proteomes" id="UP000503349"/>
    </source>
</evidence>
<keyword evidence="1" id="KW-1133">Transmembrane helix</keyword>
<feature type="transmembrane region" description="Helical" evidence="1">
    <location>
        <begin position="22"/>
        <end position="40"/>
    </location>
</feature>
<dbReference type="EMBL" id="CM015715">
    <property type="protein sequence ID" value="KAF3688574.1"/>
    <property type="molecule type" value="Genomic_DNA"/>
</dbReference>
<proteinExistence type="predicted"/>
<evidence type="ECO:0000256" key="1">
    <source>
        <dbReference type="SAM" id="Phobius"/>
    </source>
</evidence>
<sequence length="56" mass="5840">MVLCAAANGCGCQVGDKTVTKGLRVFLFGVVHLTSLFFLLKYCCPSGKAVGCIVIS</sequence>
<dbReference type="AlphaFoldDB" id="A0A6G1PEL9"/>
<keyword evidence="1" id="KW-0812">Transmembrane</keyword>
<keyword evidence="3" id="KW-1185">Reference proteome</keyword>
<reference evidence="2 3" key="1">
    <citation type="submission" date="2019-02" db="EMBL/GenBank/DDBJ databases">
        <title>Opniocepnalus argus genome.</title>
        <authorList>
            <person name="Zhou C."/>
            <person name="Xiao S."/>
        </authorList>
    </citation>
    <scope>NUCLEOTIDE SEQUENCE [LARGE SCALE GENOMIC DNA]</scope>
    <source>
        <strain evidence="2">OARG1902GOOAL</strain>
        <tissue evidence="2">Muscle</tissue>
    </source>
</reference>
<protein>
    <submittedName>
        <fullName evidence="2">Uncharacterized protein</fullName>
    </submittedName>
</protein>
<name>A0A6G1PEL9_CHAAH</name>